<dbReference type="AlphaFoldDB" id="A0A4Q1BKW1"/>
<dbReference type="InParanoid" id="A0A4Q1BKW1"/>
<dbReference type="Proteomes" id="UP000289152">
    <property type="component" value="Unassembled WGS sequence"/>
</dbReference>
<evidence type="ECO:0000313" key="1">
    <source>
        <dbReference type="EMBL" id="RXK38421.1"/>
    </source>
</evidence>
<organism evidence="1 2">
    <name type="scientific">Tremella mesenterica</name>
    <name type="common">Jelly fungus</name>
    <dbReference type="NCBI Taxonomy" id="5217"/>
    <lineage>
        <taxon>Eukaryota</taxon>
        <taxon>Fungi</taxon>
        <taxon>Dikarya</taxon>
        <taxon>Basidiomycota</taxon>
        <taxon>Agaricomycotina</taxon>
        <taxon>Tremellomycetes</taxon>
        <taxon>Tremellales</taxon>
        <taxon>Tremellaceae</taxon>
        <taxon>Tremella</taxon>
    </lineage>
</organism>
<dbReference type="EMBL" id="SDIL01000048">
    <property type="protein sequence ID" value="RXK38421.1"/>
    <property type="molecule type" value="Genomic_DNA"/>
</dbReference>
<comment type="caution">
    <text evidence="1">The sequence shown here is derived from an EMBL/GenBank/DDBJ whole genome shotgun (WGS) entry which is preliminary data.</text>
</comment>
<accession>A0A4Q1BKW1</accession>
<proteinExistence type="predicted"/>
<reference evidence="1 2" key="1">
    <citation type="submission" date="2016-06" db="EMBL/GenBank/DDBJ databases">
        <title>Evolution of pathogenesis and genome organization in the Tremellales.</title>
        <authorList>
            <person name="Cuomo C."/>
            <person name="Litvintseva A."/>
            <person name="Heitman J."/>
            <person name="Chen Y."/>
            <person name="Sun S."/>
            <person name="Springer D."/>
            <person name="Dromer F."/>
            <person name="Young S."/>
            <person name="Zeng Q."/>
            <person name="Chapman S."/>
            <person name="Gujja S."/>
            <person name="Saif S."/>
            <person name="Birren B."/>
        </authorList>
    </citation>
    <scope>NUCLEOTIDE SEQUENCE [LARGE SCALE GENOMIC DNA]</scope>
    <source>
        <strain evidence="1 2">ATCC 28783</strain>
    </source>
</reference>
<gene>
    <name evidence="1" type="ORF">M231_04330</name>
</gene>
<dbReference type="VEuPathDB" id="FungiDB:TREMEDRAFT_59189"/>
<name>A0A4Q1BKW1_TREME</name>
<keyword evidence="2" id="KW-1185">Reference proteome</keyword>
<sequence>MASRKSPYPLSTMKGCSLVEGLSVRPQALNMRCTDLRVHFSRWSIARSIETIPGAHEENGVPEGHLRVPTATTTCVLVRTPDPVGKIKERLRMFHGAEAANEPPGAPPGVLFGGKAAVQRQELCRYQDIQCRDE</sequence>
<protein>
    <submittedName>
        <fullName evidence="1">Uncharacterized protein</fullName>
    </submittedName>
</protein>
<evidence type="ECO:0000313" key="2">
    <source>
        <dbReference type="Proteomes" id="UP000289152"/>
    </source>
</evidence>